<sequence>MSVVCIAVMLLVMLLIVTSSLLNGISPMPSSLQVRRTVAAEINRFSRQGSIVEAGSGWGTLALHLVKHCPGWRLIGIENSLIPLWSSQLIGRLSVRDRNRDRLAFCYGNIYGYSYDHTDIVVCYLYPGAMRRLSTILQERLAPGALVISVCFAMPDWEPDRMITCKDLYRTKVYVYSRK</sequence>
<dbReference type="SUPFAM" id="SSF53335">
    <property type="entry name" value="S-adenosyl-L-methionine-dependent methyltransferases"/>
    <property type="match status" value="1"/>
</dbReference>
<evidence type="ECO:0000256" key="1">
    <source>
        <dbReference type="ARBA" id="ARBA00022603"/>
    </source>
</evidence>
<dbReference type="Gene3D" id="3.40.50.150">
    <property type="entry name" value="Vaccinia Virus protein VP39"/>
    <property type="match status" value="1"/>
</dbReference>
<dbReference type="InterPro" id="IPR026170">
    <property type="entry name" value="FAM173A/B"/>
</dbReference>
<organism evidence="4 5">
    <name type="scientific">Paenibacillus baimaensis</name>
    <dbReference type="NCBI Taxonomy" id="2982185"/>
    <lineage>
        <taxon>Bacteria</taxon>
        <taxon>Bacillati</taxon>
        <taxon>Bacillota</taxon>
        <taxon>Bacilli</taxon>
        <taxon>Bacillales</taxon>
        <taxon>Paenibacillaceae</taxon>
        <taxon>Paenibacillus</taxon>
    </lineage>
</organism>
<keyword evidence="5" id="KW-1185">Reference proteome</keyword>
<dbReference type="GO" id="GO:0008168">
    <property type="term" value="F:methyltransferase activity"/>
    <property type="evidence" value="ECO:0007669"/>
    <property type="project" value="UniProtKB-KW"/>
</dbReference>
<name>A0ABT2UD99_9BACL</name>
<reference evidence="4 5" key="1">
    <citation type="submission" date="2022-09" db="EMBL/GenBank/DDBJ databases">
        <authorList>
            <person name="Han X.L."/>
            <person name="Wang Q."/>
            <person name="Lu T."/>
        </authorList>
    </citation>
    <scope>NUCLEOTIDE SEQUENCE [LARGE SCALE GENOMIC DNA]</scope>
    <source>
        <strain evidence="4 5">WQ 127069</strain>
    </source>
</reference>
<dbReference type="EMBL" id="JAOQIO010000016">
    <property type="protein sequence ID" value="MCU6792096.1"/>
    <property type="molecule type" value="Genomic_DNA"/>
</dbReference>
<accession>A0ABT2UD99</accession>
<gene>
    <name evidence="4" type="ORF">OB236_08140</name>
</gene>
<dbReference type="PANTHER" id="PTHR13610">
    <property type="entry name" value="METHYLTRANSFERASE DOMAIN-CONTAINING PROTEIN"/>
    <property type="match status" value="1"/>
</dbReference>
<evidence type="ECO:0000313" key="5">
    <source>
        <dbReference type="Proteomes" id="UP001652445"/>
    </source>
</evidence>
<evidence type="ECO:0000256" key="3">
    <source>
        <dbReference type="ARBA" id="ARBA00022691"/>
    </source>
</evidence>
<dbReference type="GO" id="GO:0032259">
    <property type="term" value="P:methylation"/>
    <property type="evidence" value="ECO:0007669"/>
    <property type="project" value="UniProtKB-KW"/>
</dbReference>
<evidence type="ECO:0000313" key="4">
    <source>
        <dbReference type="EMBL" id="MCU6792096.1"/>
    </source>
</evidence>
<keyword evidence="1 4" id="KW-0489">Methyltransferase</keyword>
<proteinExistence type="predicted"/>
<dbReference type="Proteomes" id="UP001652445">
    <property type="component" value="Unassembled WGS sequence"/>
</dbReference>
<dbReference type="PANTHER" id="PTHR13610:SF9">
    <property type="entry name" value="FI06469P"/>
    <property type="match status" value="1"/>
</dbReference>
<dbReference type="InterPro" id="IPR029063">
    <property type="entry name" value="SAM-dependent_MTases_sf"/>
</dbReference>
<keyword evidence="3" id="KW-0949">S-adenosyl-L-methionine</keyword>
<evidence type="ECO:0000256" key="2">
    <source>
        <dbReference type="ARBA" id="ARBA00022679"/>
    </source>
</evidence>
<comment type="caution">
    <text evidence="4">The sequence shown here is derived from an EMBL/GenBank/DDBJ whole genome shotgun (WGS) entry which is preliminary data.</text>
</comment>
<protein>
    <submittedName>
        <fullName evidence="4">Class I SAM-dependent methyltransferase</fullName>
    </submittedName>
</protein>
<keyword evidence="2" id="KW-0808">Transferase</keyword>